<proteinExistence type="predicted"/>
<dbReference type="InterPro" id="IPR050730">
    <property type="entry name" value="UBX_domain-protein"/>
</dbReference>
<dbReference type="Pfam" id="PF21021">
    <property type="entry name" value="FAF1"/>
    <property type="match status" value="1"/>
</dbReference>
<dbReference type="InterPro" id="IPR049483">
    <property type="entry name" value="FAF1_2-like_UAS"/>
</dbReference>
<dbReference type="CDD" id="cd14353">
    <property type="entry name" value="UBA_FAF"/>
    <property type="match status" value="1"/>
</dbReference>
<dbReference type="STRING" id="3659.A0A0A0KKB6"/>
<dbReference type="OMA" id="ECIMRAY"/>
<dbReference type="SUPFAM" id="SSF52833">
    <property type="entry name" value="Thioredoxin-like"/>
    <property type="match status" value="1"/>
</dbReference>
<dbReference type="PANTHER" id="PTHR23322:SF1">
    <property type="entry name" value="FAS-ASSOCIATED FACTOR 2"/>
    <property type="match status" value="1"/>
</dbReference>
<name>A0A0A0KKB6_CUCSA</name>
<protein>
    <recommendedName>
        <fullName evidence="2">Fas-associated factor 1/2-like UAS domain-containing protein</fullName>
    </recommendedName>
</protein>
<feature type="domain" description="Fas-associated factor 1/2-like UAS" evidence="2">
    <location>
        <begin position="156"/>
        <end position="224"/>
    </location>
</feature>
<evidence type="ECO:0000259" key="2">
    <source>
        <dbReference type="Pfam" id="PF21021"/>
    </source>
</evidence>
<sequence length="225" mass="23714">MVDVADKLAYFQAITGLEDPEICTEILAAHGWDLELAVSSFTATNSESSASAAADGGGGDAHFDPPTREILDRPEHQENAAPAPSLAWKIITLPISVISGSLGLVSGAVGLGFWAAGGILSYSLGVIGFGSGSGRNAESSARLVSVSAAASEAIDFVSAFERDYGMIRPSFVGEGFMDALQRSRNAFKLLFVYLHSPDHPDTPFFCERTLCSETVAVFVNENFVS</sequence>
<dbReference type="Gene3D" id="3.40.30.10">
    <property type="entry name" value="Glutaredoxin"/>
    <property type="match status" value="1"/>
</dbReference>
<dbReference type="EMBL" id="CM002926">
    <property type="protein sequence ID" value="KGN49993.1"/>
    <property type="molecule type" value="Genomic_DNA"/>
</dbReference>
<organism evidence="3 4">
    <name type="scientific">Cucumis sativus</name>
    <name type="common">Cucumber</name>
    <dbReference type="NCBI Taxonomy" id="3659"/>
    <lineage>
        <taxon>Eukaryota</taxon>
        <taxon>Viridiplantae</taxon>
        <taxon>Streptophyta</taxon>
        <taxon>Embryophyta</taxon>
        <taxon>Tracheophyta</taxon>
        <taxon>Spermatophyta</taxon>
        <taxon>Magnoliopsida</taxon>
        <taxon>eudicotyledons</taxon>
        <taxon>Gunneridae</taxon>
        <taxon>Pentapetalae</taxon>
        <taxon>rosids</taxon>
        <taxon>fabids</taxon>
        <taxon>Cucurbitales</taxon>
        <taxon>Cucurbitaceae</taxon>
        <taxon>Benincaseae</taxon>
        <taxon>Cucumis</taxon>
    </lineage>
</organism>
<dbReference type="Proteomes" id="UP000029981">
    <property type="component" value="Chromosome 5"/>
</dbReference>
<dbReference type="eggNOG" id="KOG1363">
    <property type="taxonomic scope" value="Eukaryota"/>
</dbReference>
<reference evidence="3 4" key="3">
    <citation type="journal article" date="2010" name="BMC Genomics">
        <title>Transcriptome sequencing and comparative analysis of cucumber flowers with different sex types.</title>
        <authorList>
            <person name="Guo S."/>
            <person name="Zheng Y."/>
            <person name="Joung J.G."/>
            <person name="Liu S."/>
            <person name="Zhang Z."/>
            <person name="Crasta O.R."/>
            <person name="Sobral B.W."/>
            <person name="Xu Y."/>
            <person name="Huang S."/>
            <person name="Fei Z."/>
        </authorList>
    </citation>
    <scope>NUCLEOTIDE SEQUENCE [LARGE SCALE GENOMIC DNA]</scope>
    <source>
        <strain evidence="4">cv. 9930</strain>
    </source>
</reference>
<accession>A0A0A0KKB6</accession>
<dbReference type="AlphaFoldDB" id="A0A0A0KKB6"/>
<evidence type="ECO:0000313" key="3">
    <source>
        <dbReference type="EMBL" id="KGN49993.1"/>
    </source>
</evidence>
<keyword evidence="4" id="KW-1185">Reference proteome</keyword>
<reference evidence="3 4" key="1">
    <citation type="journal article" date="2009" name="Nat. Genet.">
        <title>The genome of the cucumber, Cucumis sativus L.</title>
        <authorList>
            <person name="Huang S."/>
            <person name="Li R."/>
            <person name="Zhang Z."/>
            <person name="Li L."/>
            <person name="Gu X."/>
            <person name="Fan W."/>
            <person name="Lucas W.J."/>
            <person name="Wang X."/>
            <person name="Xie B."/>
            <person name="Ni P."/>
            <person name="Ren Y."/>
            <person name="Zhu H."/>
            <person name="Li J."/>
            <person name="Lin K."/>
            <person name="Jin W."/>
            <person name="Fei Z."/>
            <person name="Li G."/>
            <person name="Staub J."/>
            <person name="Kilian A."/>
            <person name="van der Vossen E.A."/>
            <person name="Wu Y."/>
            <person name="Guo J."/>
            <person name="He J."/>
            <person name="Jia Z."/>
            <person name="Ren Y."/>
            <person name="Tian G."/>
            <person name="Lu Y."/>
            <person name="Ruan J."/>
            <person name="Qian W."/>
            <person name="Wang M."/>
            <person name="Huang Q."/>
            <person name="Li B."/>
            <person name="Xuan Z."/>
            <person name="Cao J."/>
            <person name="Asan"/>
            <person name="Wu Z."/>
            <person name="Zhang J."/>
            <person name="Cai Q."/>
            <person name="Bai Y."/>
            <person name="Zhao B."/>
            <person name="Han Y."/>
            <person name="Li Y."/>
            <person name="Li X."/>
            <person name="Wang S."/>
            <person name="Shi Q."/>
            <person name="Liu S."/>
            <person name="Cho W.K."/>
            <person name="Kim J.Y."/>
            <person name="Xu Y."/>
            <person name="Heller-Uszynska K."/>
            <person name="Miao H."/>
            <person name="Cheng Z."/>
            <person name="Zhang S."/>
            <person name="Wu J."/>
            <person name="Yang Y."/>
            <person name="Kang H."/>
            <person name="Li M."/>
            <person name="Liang H."/>
            <person name="Ren X."/>
            <person name="Shi Z."/>
            <person name="Wen M."/>
            <person name="Jian M."/>
            <person name="Yang H."/>
            <person name="Zhang G."/>
            <person name="Yang Z."/>
            <person name="Chen R."/>
            <person name="Liu S."/>
            <person name="Li J."/>
            <person name="Ma L."/>
            <person name="Liu H."/>
            <person name="Zhou Y."/>
            <person name="Zhao J."/>
            <person name="Fang X."/>
            <person name="Li G."/>
            <person name="Fang L."/>
            <person name="Li Y."/>
            <person name="Liu D."/>
            <person name="Zheng H."/>
            <person name="Zhang Y."/>
            <person name="Qin N."/>
            <person name="Li Z."/>
            <person name="Yang G."/>
            <person name="Yang S."/>
            <person name="Bolund L."/>
            <person name="Kristiansen K."/>
            <person name="Zheng H."/>
            <person name="Li S."/>
            <person name="Zhang X."/>
            <person name="Yang H."/>
            <person name="Wang J."/>
            <person name="Sun R."/>
            <person name="Zhang B."/>
            <person name="Jiang S."/>
            <person name="Wang J."/>
            <person name="Du Y."/>
            <person name="Li S."/>
        </authorList>
    </citation>
    <scope>NUCLEOTIDE SEQUENCE [LARGE SCALE GENOMIC DNA]</scope>
    <source>
        <strain evidence="4">cv. 9930</strain>
    </source>
</reference>
<dbReference type="PANTHER" id="PTHR23322">
    <property type="entry name" value="FAS-ASSOCIATED PROTEIN"/>
    <property type="match status" value="1"/>
</dbReference>
<dbReference type="Gene3D" id="1.10.8.10">
    <property type="entry name" value="DNA helicase RuvA subunit, C-terminal domain"/>
    <property type="match status" value="1"/>
</dbReference>
<dbReference type="Gramene" id="KGN49993">
    <property type="protein sequence ID" value="KGN49993"/>
    <property type="gene ID" value="Csa_5G148640"/>
</dbReference>
<gene>
    <name evidence="3" type="ORF">Csa_5G148640</name>
</gene>
<reference evidence="3 4" key="4">
    <citation type="journal article" date="2011" name="BMC Genomics">
        <title>RNA-Seq improves annotation of protein-coding genes in the cucumber genome.</title>
        <authorList>
            <person name="Li Z."/>
            <person name="Zhang Z."/>
            <person name="Yan P."/>
            <person name="Huang S."/>
            <person name="Fei Z."/>
            <person name="Lin K."/>
        </authorList>
    </citation>
    <scope>NUCLEOTIDE SEQUENCE [LARGE SCALE GENOMIC DNA]</scope>
    <source>
        <strain evidence="4">cv. 9930</strain>
    </source>
</reference>
<dbReference type="InterPro" id="IPR036249">
    <property type="entry name" value="Thioredoxin-like_sf"/>
</dbReference>
<evidence type="ECO:0000313" key="4">
    <source>
        <dbReference type="Proteomes" id="UP000029981"/>
    </source>
</evidence>
<reference evidence="3 4" key="2">
    <citation type="journal article" date="2009" name="PLoS ONE">
        <title>An integrated genetic and cytogenetic map of the cucumber genome.</title>
        <authorList>
            <person name="Ren Y."/>
            <person name="Zhang Z."/>
            <person name="Liu J."/>
            <person name="Staub J.E."/>
            <person name="Han Y."/>
            <person name="Cheng Z."/>
            <person name="Li X."/>
            <person name="Lu J."/>
            <person name="Miao H."/>
            <person name="Kang H."/>
            <person name="Xie B."/>
            <person name="Gu X."/>
            <person name="Wang X."/>
            <person name="Du Y."/>
            <person name="Jin W."/>
            <person name="Huang S."/>
        </authorList>
    </citation>
    <scope>NUCLEOTIDE SEQUENCE [LARGE SCALE GENOMIC DNA]</scope>
    <source>
        <strain evidence="4">cv. 9930</strain>
    </source>
</reference>
<evidence type="ECO:0000256" key="1">
    <source>
        <dbReference type="SAM" id="MobiDB-lite"/>
    </source>
</evidence>
<feature type="region of interest" description="Disordered" evidence="1">
    <location>
        <begin position="48"/>
        <end position="69"/>
    </location>
</feature>
<dbReference type="Pfam" id="PF14555">
    <property type="entry name" value="UBA_4"/>
    <property type="match status" value="1"/>
</dbReference>